<evidence type="ECO:0000313" key="1">
    <source>
        <dbReference type="EMBL" id="MBW4667135.1"/>
    </source>
</evidence>
<sequence>MTSQLPPLYQNVPIELVPAKTITLFPINTFIENIVITADGTLFVSNHEAGEIVHISLDGTQRIHATWESKIAGLAIANDGSLIVTAWNASGTPVVLQVSTEGNIELLATLQEAIFLNGLTCLQDERYLLADSFRGAIWEFNLADKSTKIWLEHPMLARSNSESQIPAVNGLKFFDGYLYASNTEKQLILKISVDASGNPSEPEVWVTNNNIDDFAFDVDGNLYGATHIFNSVVKITPNGKTITIATAEQGVIGSTAVAFGRTENDNTFIYVVGNGGMFLPPPTGIVPSGVVCLDVGKKGLIGV</sequence>
<reference evidence="1" key="1">
    <citation type="submission" date="2021-05" db="EMBL/GenBank/DDBJ databases">
        <authorList>
            <person name="Pietrasiak N."/>
            <person name="Ward R."/>
            <person name="Stajich J.E."/>
            <person name="Kurbessoian T."/>
        </authorList>
    </citation>
    <scope>NUCLEOTIDE SEQUENCE</scope>
    <source>
        <strain evidence="1">GSE-NOS-MK-12-04C</strain>
    </source>
</reference>
<protein>
    <submittedName>
        <fullName evidence="1">SMP-30/gluconolactonase/LRE family protein</fullName>
    </submittedName>
</protein>
<dbReference type="AlphaFoldDB" id="A0A951QMB3"/>
<dbReference type="Gene3D" id="2.120.10.30">
    <property type="entry name" value="TolB, C-terminal domain"/>
    <property type="match status" value="1"/>
</dbReference>
<reference evidence="1" key="2">
    <citation type="journal article" date="2022" name="Microbiol. Resour. Announc.">
        <title>Metagenome Sequencing to Explore Phylogenomics of Terrestrial Cyanobacteria.</title>
        <authorList>
            <person name="Ward R.D."/>
            <person name="Stajich J.E."/>
            <person name="Johansen J.R."/>
            <person name="Huntemann M."/>
            <person name="Clum A."/>
            <person name="Foster B."/>
            <person name="Foster B."/>
            <person name="Roux S."/>
            <person name="Palaniappan K."/>
            <person name="Varghese N."/>
            <person name="Mukherjee S."/>
            <person name="Reddy T.B.K."/>
            <person name="Daum C."/>
            <person name="Copeland A."/>
            <person name="Chen I.A."/>
            <person name="Ivanova N.N."/>
            <person name="Kyrpides N.C."/>
            <person name="Shapiro N."/>
            <person name="Eloe-Fadrosh E.A."/>
            <person name="Pietrasiak N."/>
        </authorList>
    </citation>
    <scope>NUCLEOTIDE SEQUENCE</scope>
    <source>
        <strain evidence="1">GSE-NOS-MK-12-04C</strain>
    </source>
</reference>
<gene>
    <name evidence="1" type="ORF">KME60_06725</name>
</gene>
<dbReference type="PANTHER" id="PTHR42060:SF1">
    <property type="entry name" value="NHL REPEAT-CONTAINING PROTEIN"/>
    <property type="match status" value="1"/>
</dbReference>
<comment type="caution">
    <text evidence="1">The sequence shown here is derived from an EMBL/GenBank/DDBJ whole genome shotgun (WGS) entry which is preliminary data.</text>
</comment>
<dbReference type="PANTHER" id="PTHR42060">
    <property type="entry name" value="NHL REPEAT-CONTAINING PROTEIN-RELATED"/>
    <property type="match status" value="1"/>
</dbReference>
<dbReference type="InterPro" id="IPR011042">
    <property type="entry name" value="6-blade_b-propeller_TolB-like"/>
</dbReference>
<name>A0A951QMB3_9CYAN</name>
<accession>A0A951QMB3</accession>
<dbReference type="EMBL" id="JAHHGZ010000005">
    <property type="protein sequence ID" value="MBW4667135.1"/>
    <property type="molecule type" value="Genomic_DNA"/>
</dbReference>
<proteinExistence type="predicted"/>
<organism evidence="1 2">
    <name type="scientific">Cyanomargarita calcarea GSE-NOS-MK-12-04C</name>
    <dbReference type="NCBI Taxonomy" id="2839659"/>
    <lineage>
        <taxon>Bacteria</taxon>
        <taxon>Bacillati</taxon>
        <taxon>Cyanobacteriota</taxon>
        <taxon>Cyanophyceae</taxon>
        <taxon>Nostocales</taxon>
        <taxon>Cyanomargaritaceae</taxon>
        <taxon>Cyanomargarita</taxon>
    </lineage>
</organism>
<dbReference type="InterPro" id="IPR052998">
    <property type="entry name" value="Hetero-Diels-Alderase-like"/>
</dbReference>
<evidence type="ECO:0000313" key="2">
    <source>
        <dbReference type="Proteomes" id="UP000729701"/>
    </source>
</evidence>
<dbReference type="Proteomes" id="UP000729701">
    <property type="component" value="Unassembled WGS sequence"/>
</dbReference>
<dbReference type="SUPFAM" id="SSF63829">
    <property type="entry name" value="Calcium-dependent phosphotriesterase"/>
    <property type="match status" value="1"/>
</dbReference>